<proteinExistence type="predicted"/>
<accession>A0A6J7RZI8</accession>
<protein>
    <submittedName>
        <fullName evidence="1">Unannotated protein</fullName>
    </submittedName>
</protein>
<dbReference type="AlphaFoldDB" id="A0A6J7RZI8"/>
<sequence>METHDSTKPGFTINSGMQVKTLKHDFLEEFCLGIRVYKRYGRQFADDEVTLAAIRNDEFKGTEFSPDSNSKISTIQDKIMELFGFKVEMCGSVYHYLCRSELTLLEAKEADNKYILEKESKLNKAVINDEISHPIHKLYRITSLEKKSVVFRIEVSDETNRSFAVEEHYRWGQGFREINDPVLDSDITKLKKVRCINGIGWGAEWDDLVMVDFDWGDSATNKFSEKEKKSIKAYWEKNKKDDQGRSGHYWLLEGDHNWHTNPLAPNGFVEIYAPVKIDIVDAGNCVALEENIAPNK</sequence>
<name>A0A6J7RZI8_9ZZZZ</name>
<evidence type="ECO:0000313" key="1">
    <source>
        <dbReference type="EMBL" id="CAB5034062.1"/>
    </source>
</evidence>
<reference evidence="1" key="1">
    <citation type="submission" date="2020-05" db="EMBL/GenBank/DDBJ databases">
        <authorList>
            <person name="Chiriac C."/>
            <person name="Salcher M."/>
            <person name="Ghai R."/>
            <person name="Kavagutti S V."/>
        </authorList>
    </citation>
    <scope>NUCLEOTIDE SEQUENCE</scope>
</reference>
<organism evidence="1">
    <name type="scientific">freshwater metagenome</name>
    <dbReference type="NCBI Taxonomy" id="449393"/>
    <lineage>
        <taxon>unclassified sequences</taxon>
        <taxon>metagenomes</taxon>
        <taxon>ecological metagenomes</taxon>
    </lineage>
</organism>
<dbReference type="EMBL" id="CAFBPM010000053">
    <property type="protein sequence ID" value="CAB5034062.1"/>
    <property type="molecule type" value="Genomic_DNA"/>
</dbReference>
<gene>
    <name evidence="1" type="ORF">UFOPK4112_01983</name>
</gene>